<evidence type="ECO:0000256" key="10">
    <source>
        <dbReference type="SAM" id="Phobius"/>
    </source>
</evidence>
<evidence type="ECO:0000259" key="11">
    <source>
        <dbReference type="PROSITE" id="PS50893"/>
    </source>
</evidence>
<dbReference type="InterPro" id="IPR027417">
    <property type="entry name" value="P-loop_NTPase"/>
</dbReference>
<dbReference type="GO" id="GO:0022857">
    <property type="term" value="F:transmembrane transporter activity"/>
    <property type="evidence" value="ECO:0007669"/>
    <property type="project" value="InterPro"/>
</dbReference>
<keyword evidence="6" id="KW-0547">Nucleotide-binding</keyword>
<dbReference type="InterPro" id="IPR003439">
    <property type="entry name" value="ABC_transporter-like_ATP-bd"/>
</dbReference>
<dbReference type="Pfam" id="PF02653">
    <property type="entry name" value="BPD_transp_2"/>
    <property type="match status" value="1"/>
</dbReference>
<evidence type="ECO:0000256" key="1">
    <source>
        <dbReference type="ARBA" id="ARBA00004651"/>
    </source>
</evidence>
<comment type="subcellular location">
    <subcellularLocation>
        <location evidence="1">Cell membrane</location>
        <topology evidence="1">Multi-pass membrane protein</topology>
    </subcellularLocation>
</comment>
<dbReference type="PROSITE" id="PS50893">
    <property type="entry name" value="ABC_TRANSPORTER_2"/>
    <property type="match status" value="2"/>
</dbReference>
<accession>A0A372GFZ5</accession>
<feature type="transmembrane region" description="Helical" evidence="10">
    <location>
        <begin position="624"/>
        <end position="644"/>
    </location>
</feature>
<dbReference type="GO" id="GO:0005886">
    <property type="term" value="C:plasma membrane"/>
    <property type="evidence" value="ECO:0007669"/>
    <property type="project" value="UniProtKB-SubCell"/>
</dbReference>
<evidence type="ECO:0000256" key="3">
    <source>
        <dbReference type="ARBA" id="ARBA00022475"/>
    </source>
</evidence>
<feature type="domain" description="ABC transporter" evidence="11">
    <location>
        <begin position="252"/>
        <end position="493"/>
    </location>
</feature>
<name>A0A372GFZ5_9ACTN</name>
<dbReference type="Proteomes" id="UP000262882">
    <property type="component" value="Unassembled WGS sequence"/>
</dbReference>
<feature type="transmembrane region" description="Helical" evidence="10">
    <location>
        <begin position="745"/>
        <end position="764"/>
    </location>
</feature>
<dbReference type="CDD" id="cd03215">
    <property type="entry name" value="ABC_Carb_Monos_II"/>
    <property type="match status" value="1"/>
</dbReference>
<proteinExistence type="predicted"/>
<feature type="transmembrane region" description="Helical" evidence="10">
    <location>
        <begin position="664"/>
        <end position="685"/>
    </location>
</feature>
<keyword evidence="7 12" id="KW-0067">ATP-binding</keyword>
<dbReference type="InterPro" id="IPR050107">
    <property type="entry name" value="ABC_carbohydrate_import_ATPase"/>
</dbReference>
<evidence type="ECO:0000256" key="2">
    <source>
        <dbReference type="ARBA" id="ARBA00022448"/>
    </source>
</evidence>
<keyword evidence="9 10" id="KW-0472">Membrane</keyword>
<feature type="transmembrane region" description="Helical" evidence="10">
    <location>
        <begin position="796"/>
        <end position="815"/>
    </location>
</feature>
<protein>
    <submittedName>
        <fullName evidence="12">ATP-binding cassette domain-containing protein</fullName>
    </submittedName>
</protein>
<comment type="caution">
    <text evidence="12">The sequence shown here is derived from an EMBL/GenBank/DDBJ whole genome shotgun (WGS) entry which is preliminary data.</text>
</comment>
<dbReference type="GO" id="GO:0016887">
    <property type="term" value="F:ATP hydrolysis activity"/>
    <property type="evidence" value="ECO:0007669"/>
    <property type="project" value="InterPro"/>
</dbReference>
<dbReference type="AlphaFoldDB" id="A0A372GFZ5"/>
<dbReference type="EMBL" id="QVNQ01000005">
    <property type="protein sequence ID" value="RFS84290.1"/>
    <property type="molecule type" value="Genomic_DNA"/>
</dbReference>
<feature type="transmembrane region" description="Helical" evidence="10">
    <location>
        <begin position="513"/>
        <end position="531"/>
    </location>
</feature>
<feature type="transmembrane region" description="Helical" evidence="10">
    <location>
        <begin position="543"/>
        <end position="564"/>
    </location>
</feature>
<feature type="transmembrane region" description="Helical" evidence="10">
    <location>
        <begin position="595"/>
        <end position="617"/>
    </location>
</feature>
<dbReference type="Pfam" id="PF00005">
    <property type="entry name" value="ABC_tran"/>
    <property type="match status" value="2"/>
</dbReference>
<dbReference type="InterPro" id="IPR001851">
    <property type="entry name" value="ABC_transp_permease"/>
</dbReference>
<dbReference type="PANTHER" id="PTHR43790:SF9">
    <property type="entry name" value="GALACTOFURANOSE TRANSPORTER ATP-BINDING PROTEIN YTFR"/>
    <property type="match status" value="1"/>
</dbReference>
<feature type="transmembrane region" description="Helical" evidence="10">
    <location>
        <begin position="716"/>
        <end position="739"/>
    </location>
</feature>
<dbReference type="Gene3D" id="3.40.50.300">
    <property type="entry name" value="P-loop containing nucleotide triphosphate hydrolases"/>
    <property type="match status" value="2"/>
</dbReference>
<keyword evidence="13" id="KW-1185">Reference proteome</keyword>
<evidence type="ECO:0000256" key="9">
    <source>
        <dbReference type="ARBA" id="ARBA00023136"/>
    </source>
</evidence>
<evidence type="ECO:0000256" key="8">
    <source>
        <dbReference type="ARBA" id="ARBA00022989"/>
    </source>
</evidence>
<evidence type="ECO:0000256" key="6">
    <source>
        <dbReference type="ARBA" id="ARBA00022741"/>
    </source>
</evidence>
<dbReference type="PROSITE" id="PS00211">
    <property type="entry name" value="ABC_TRANSPORTER_1"/>
    <property type="match status" value="1"/>
</dbReference>
<evidence type="ECO:0000313" key="13">
    <source>
        <dbReference type="Proteomes" id="UP000262882"/>
    </source>
</evidence>
<dbReference type="CDD" id="cd03216">
    <property type="entry name" value="ABC_Carb_Monos_I"/>
    <property type="match status" value="1"/>
</dbReference>
<reference evidence="12 13" key="1">
    <citation type="submission" date="2018-08" db="EMBL/GenBank/DDBJ databases">
        <title>Actinomadura spongicola sp. nov., isolated from marine sponge Leucetta chagosensis.</title>
        <authorList>
            <person name="Li L."/>
            <person name="Lin H.W."/>
        </authorList>
    </citation>
    <scope>NUCLEOTIDE SEQUENCE [LARGE SCALE GENOMIC DNA]</scope>
    <source>
        <strain evidence="12 13">LHW52907</strain>
    </source>
</reference>
<dbReference type="GO" id="GO:0005524">
    <property type="term" value="F:ATP binding"/>
    <property type="evidence" value="ECO:0007669"/>
    <property type="project" value="UniProtKB-KW"/>
</dbReference>
<dbReference type="InterPro" id="IPR017871">
    <property type="entry name" value="ABC_transporter-like_CS"/>
</dbReference>
<dbReference type="OrthoDB" id="7757085at2"/>
<evidence type="ECO:0000256" key="7">
    <source>
        <dbReference type="ARBA" id="ARBA00022840"/>
    </source>
</evidence>
<dbReference type="InterPro" id="IPR003593">
    <property type="entry name" value="AAA+_ATPase"/>
</dbReference>
<keyword evidence="2" id="KW-0813">Transport</keyword>
<dbReference type="CDD" id="cd06579">
    <property type="entry name" value="TM_PBP1_transp_AraH_like"/>
    <property type="match status" value="1"/>
</dbReference>
<feature type="transmembrane region" description="Helical" evidence="10">
    <location>
        <begin position="771"/>
        <end position="790"/>
    </location>
</feature>
<dbReference type="SMART" id="SM00382">
    <property type="entry name" value="AAA"/>
    <property type="match status" value="2"/>
</dbReference>
<gene>
    <name evidence="12" type="ORF">D0T12_19410</name>
</gene>
<dbReference type="RefSeq" id="WP_117400979.1">
    <property type="nucleotide sequence ID" value="NZ_QVNQ01000005.1"/>
</dbReference>
<keyword evidence="4 10" id="KW-0812">Transmembrane</keyword>
<evidence type="ECO:0000256" key="5">
    <source>
        <dbReference type="ARBA" id="ARBA00022737"/>
    </source>
</evidence>
<organism evidence="12 13">
    <name type="scientific">Actinomadura spongiicola</name>
    <dbReference type="NCBI Taxonomy" id="2303421"/>
    <lineage>
        <taxon>Bacteria</taxon>
        <taxon>Bacillati</taxon>
        <taxon>Actinomycetota</taxon>
        <taxon>Actinomycetes</taxon>
        <taxon>Streptosporangiales</taxon>
        <taxon>Thermomonosporaceae</taxon>
        <taxon>Actinomadura</taxon>
    </lineage>
</organism>
<sequence>MPADIRRALRVQEIHKSYPGVHALRGVSLDVRAGEVHAVVGENGAGKSTLMGVISGSQAADAGTIEIAGTSLDRPSPAATRALGLVIAHQWPALAPDLTVVENMTLAAPRAQVDDRVAWCREALAAVHATASPHDRVHDLSLAQRQLVEVAKAYVASPRLLILDEPTEPLSATEIDNLFAWVERLAADGVGVIYISHRIPEIRRIADRVTVLRDGMVAGSWTLPEISDDEIVHQVVGRPVEAAFADKPKRAARDTPILAVDDFSCDGFADVSLSVHAGEVVGLAGVEGNGQRELLHALAGVAPSRQAVVIDGVQRKIGDVRAARRHGIVYLPADRHDDGLFMRLSVRENLALSTLGERRRGGFVRRGAEREAVNRQIERLDVRAASSETEVATLSGGNQQKVLIGAAMMAGPRVFLLEDPTQGVDVGARAEIYRSLRALAADGAAVLIVSSDPIELEGLCDRVLVFARGRVVAELCDEQVTEHEIAQAALMVAAAREPGGSGSAKVRFLRGDYFPSLVLAGIIVALGAFVASRNGLYLSGQNVRTTLALLAALAFIALGQLVVVQAGGFDLSVGPLSGLIVVVGSFYFAEPLGAGALVLGLLIAATVAFGAGLLNGVMAGPGGISPIVTTLVTFILFQGCSLLLRPTPGGTYDIRLSDALTTAAGPLPVSFAVAVAIGIALEWWLRRTRSGMALRAVGSDDDVARRLGLSPERVRLYAYLGCAGLTFCGSLVLAGQVGIGDPNLGTEYTLMSITAVVLGGASIFGGRGSFVGAMLGALLIVQVMNATTFLGLDDAWQRWLVGLMTLSGAGVYSRLRATRTSP</sequence>
<dbReference type="SUPFAM" id="SSF52540">
    <property type="entry name" value="P-loop containing nucleoside triphosphate hydrolases"/>
    <property type="match status" value="2"/>
</dbReference>
<evidence type="ECO:0000313" key="12">
    <source>
        <dbReference type="EMBL" id="RFS84290.1"/>
    </source>
</evidence>
<dbReference type="PANTHER" id="PTHR43790">
    <property type="entry name" value="CARBOHYDRATE TRANSPORT ATP-BINDING PROTEIN MG119-RELATED"/>
    <property type="match status" value="1"/>
</dbReference>
<keyword evidence="5" id="KW-0677">Repeat</keyword>
<keyword evidence="3" id="KW-1003">Cell membrane</keyword>
<evidence type="ECO:0000256" key="4">
    <source>
        <dbReference type="ARBA" id="ARBA00022692"/>
    </source>
</evidence>
<feature type="domain" description="ABC transporter" evidence="11">
    <location>
        <begin position="9"/>
        <end position="239"/>
    </location>
</feature>
<keyword evidence="8 10" id="KW-1133">Transmembrane helix</keyword>